<dbReference type="Gene3D" id="3.90.226.10">
    <property type="entry name" value="2-enoyl-CoA Hydratase, Chain A, domain 1"/>
    <property type="match status" value="1"/>
</dbReference>
<evidence type="ECO:0008006" key="4">
    <source>
        <dbReference type="Google" id="ProtNLM"/>
    </source>
</evidence>
<feature type="region of interest" description="Disordered" evidence="1">
    <location>
        <begin position="1"/>
        <end position="21"/>
    </location>
</feature>
<evidence type="ECO:0000313" key="2">
    <source>
        <dbReference type="EMBL" id="GAA2349584.1"/>
    </source>
</evidence>
<proteinExistence type="predicted"/>
<gene>
    <name evidence="2" type="ORF">GCM10009854_28990</name>
</gene>
<accession>A0ABP5TCC8</accession>
<comment type="caution">
    <text evidence="2">The sequence shown here is derived from an EMBL/GenBank/DDBJ whole genome shotgun (WGS) entry which is preliminary data.</text>
</comment>
<organism evidence="2 3">
    <name type="scientific">Saccharopolyspora halophila</name>
    <dbReference type="NCBI Taxonomy" id="405551"/>
    <lineage>
        <taxon>Bacteria</taxon>
        <taxon>Bacillati</taxon>
        <taxon>Actinomycetota</taxon>
        <taxon>Actinomycetes</taxon>
        <taxon>Pseudonocardiales</taxon>
        <taxon>Pseudonocardiaceae</taxon>
        <taxon>Saccharopolyspora</taxon>
    </lineage>
</organism>
<dbReference type="EMBL" id="BAAARA010000008">
    <property type="protein sequence ID" value="GAA2349584.1"/>
    <property type="molecule type" value="Genomic_DNA"/>
</dbReference>
<reference evidence="3" key="1">
    <citation type="journal article" date="2019" name="Int. J. Syst. Evol. Microbiol.">
        <title>The Global Catalogue of Microorganisms (GCM) 10K type strain sequencing project: providing services to taxonomists for standard genome sequencing and annotation.</title>
        <authorList>
            <consortium name="The Broad Institute Genomics Platform"/>
            <consortium name="The Broad Institute Genome Sequencing Center for Infectious Disease"/>
            <person name="Wu L."/>
            <person name="Ma J."/>
        </authorList>
    </citation>
    <scope>NUCLEOTIDE SEQUENCE [LARGE SCALE GENOMIC DNA]</scope>
    <source>
        <strain evidence="3">JCM 16221</strain>
    </source>
</reference>
<evidence type="ECO:0000256" key="1">
    <source>
        <dbReference type="SAM" id="MobiDB-lite"/>
    </source>
</evidence>
<sequence>MPRPPSRCCTRKKIAATPEEDREAVIEDLTEEHQRVAGGVDRAMSIGVVDEIIDPKTTRTRIAEALSTAPDHRGTHNNIPL</sequence>
<evidence type="ECO:0000313" key="3">
    <source>
        <dbReference type="Proteomes" id="UP001501218"/>
    </source>
</evidence>
<keyword evidence="3" id="KW-1185">Reference proteome</keyword>
<protein>
    <recommendedName>
        <fullName evidence="4">Acetyl-CoA carboxylase domain-containing protein</fullName>
    </recommendedName>
</protein>
<dbReference type="Proteomes" id="UP001501218">
    <property type="component" value="Unassembled WGS sequence"/>
</dbReference>
<dbReference type="InterPro" id="IPR029045">
    <property type="entry name" value="ClpP/crotonase-like_dom_sf"/>
</dbReference>
<name>A0ABP5TCC8_9PSEU</name>
<dbReference type="SUPFAM" id="SSF52096">
    <property type="entry name" value="ClpP/crotonase"/>
    <property type="match status" value="1"/>
</dbReference>